<dbReference type="GeneID" id="93456263"/>
<reference evidence="1 2" key="1">
    <citation type="journal article" date="2013" name="Genome Announc.">
        <title>Draft genome sequence of MKD8, a conjugal recipient Mycobacterium smegmatis strain.</title>
        <authorList>
            <person name="Gray T.A."/>
            <person name="Palumbo M.J."/>
            <person name="Derbyshire K.M."/>
        </authorList>
    </citation>
    <scope>NUCLEOTIDE SEQUENCE [LARGE SCALE GENOMIC DNA]</scope>
    <source>
        <strain evidence="1 2">MKD8</strain>
    </source>
</reference>
<gene>
    <name evidence="1" type="ORF">D806_014350</name>
</gene>
<dbReference type="SUPFAM" id="SSF51197">
    <property type="entry name" value="Clavaminate synthase-like"/>
    <property type="match status" value="1"/>
</dbReference>
<dbReference type="EMBL" id="CP027541">
    <property type="protein sequence ID" value="AWT52420.1"/>
    <property type="molecule type" value="Genomic_DNA"/>
</dbReference>
<sequence>MIEQFTRDGFVKLTRVVDVEVADAARELLWERIGLSPDGPWTEPVVWTNDFTNAGPFGRLTSSPVLIEALDQLCGPGGWVRRFVLGNIPVRFPVLPAADDRGWHIDANTPVDDGTWAVTGRPHTMLLLTLLSEVGPDDAPTRIRVGSHRDAAAVLGPEPVEFTASGPLLDRASADRPVATATGQAGDMYLVHPFTVHAADEHRGTRPRFMAQTPIMLTEPLSPDRSGPLVSAWHPE</sequence>
<dbReference type="Gene3D" id="2.60.120.620">
    <property type="entry name" value="q2cbj1_9rhob like domain"/>
    <property type="match status" value="1"/>
</dbReference>
<reference evidence="2" key="2">
    <citation type="submission" date="2018-03" db="EMBL/GenBank/DDBJ databases">
        <authorList>
            <person name="Derbyshire K."/>
            <person name="Gray T.A."/>
            <person name="Champion M."/>
        </authorList>
    </citation>
    <scope>NUCLEOTIDE SEQUENCE [LARGE SCALE GENOMIC DNA]</scope>
    <source>
        <strain evidence="2">MKD8</strain>
    </source>
</reference>
<evidence type="ECO:0000313" key="1">
    <source>
        <dbReference type="EMBL" id="AWT52420.1"/>
    </source>
</evidence>
<evidence type="ECO:0008006" key="3">
    <source>
        <dbReference type="Google" id="ProtNLM"/>
    </source>
</evidence>
<dbReference type="InterPro" id="IPR008775">
    <property type="entry name" value="Phytyl_CoA_dOase-like"/>
</dbReference>
<name>A0A2U9PKY8_MYCSE</name>
<organism evidence="1 2">
    <name type="scientific">Mycolicibacterium smegmatis (strain MKD8)</name>
    <name type="common">Mycobacterium smegmatis</name>
    <dbReference type="NCBI Taxonomy" id="1214915"/>
    <lineage>
        <taxon>Bacteria</taxon>
        <taxon>Bacillati</taxon>
        <taxon>Actinomycetota</taxon>
        <taxon>Actinomycetes</taxon>
        <taxon>Mycobacteriales</taxon>
        <taxon>Mycobacteriaceae</taxon>
        <taxon>Mycolicibacterium</taxon>
    </lineage>
</organism>
<protein>
    <recommendedName>
        <fullName evidence="3">Mitomycin antibiotics/polyketide fumonisin biosynthesis protein</fullName>
    </recommendedName>
</protein>
<dbReference type="GO" id="GO:0016706">
    <property type="term" value="F:2-oxoglutarate-dependent dioxygenase activity"/>
    <property type="evidence" value="ECO:0007669"/>
    <property type="project" value="UniProtKB-ARBA"/>
</dbReference>
<evidence type="ECO:0000313" key="2">
    <source>
        <dbReference type="Proteomes" id="UP000011200"/>
    </source>
</evidence>
<dbReference type="RefSeq" id="WP_003892805.1">
    <property type="nucleotide sequence ID" value="NZ_CP027541.1"/>
</dbReference>
<proteinExistence type="predicted"/>
<accession>A0A2U9PKY8</accession>
<dbReference type="AlphaFoldDB" id="A0A2U9PKY8"/>
<dbReference type="Pfam" id="PF05721">
    <property type="entry name" value="PhyH"/>
    <property type="match status" value="1"/>
</dbReference>
<dbReference type="Proteomes" id="UP000011200">
    <property type="component" value="Chromosome"/>
</dbReference>